<accession>A0ABT0XYR5</accession>
<dbReference type="Proteomes" id="UP001523216">
    <property type="component" value="Unassembled WGS sequence"/>
</dbReference>
<evidence type="ECO:0000313" key="1">
    <source>
        <dbReference type="EMBL" id="MCM4078867.1"/>
    </source>
</evidence>
<sequence>MTSSGSPSTAEQWQVYSARYSADFLRVADADRLDELGDERLASGWLGCAGAGPDALAAVEERLGMTLPPGYSAFLQAVACRSVTAVSNRGGEDELTWLPSPSTYTALLEII</sequence>
<reference evidence="1 2" key="1">
    <citation type="submission" date="2022-06" db="EMBL/GenBank/DDBJ databases">
        <title>Actinoplanes abujensis sp. nov., isolated from Nigerian arid soil.</title>
        <authorList>
            <person name="Ding P."/>
        </authorList>
    </citation>
    <scope>NUCLEOTIDE SEQUENCE [LARGE SCALE GENOMIC DNA]</scope>
    <source>
        <strain evidence="2">TRM88002</strain>
    </source>
</reference>
<keyword evidence="2" id="KW-1185">Reference proteome</keyword>
<dbReference type="SUPFAM" id="SSF160631">
    <property type="entry name" value="SMI1/KNR4-like"/>
    <property type="match status" value="1"/>
</dbReference>
<proteinExistence type="predicted"/>
<dbReference type="RefSeq" id="WP_251798761.1">
    <property type="nucleotide sequence ID" value="NZ_JAMQOL010000017.1"/>
</dbReference>
<protein>
    <submittedName>
        <fullName evidence="1">SMI1/KNR4 family protein</fullName>
    </submittedName>
</protein>
<comment type="caution">
    <text evidence="1">The sequence shown here is derived from an EMBL/GenBank/DDBJ whole genome shotgun (WGS) entry which is preliminary data.</text>
</comment>
<name>A0ABT0XYR5_9ACTN</name>
<organism evidence="1 2">
    <name type="scientific">Paractinoplanes hotanensis</name>
    <dbReference type="NCBI Taxonomy" id="2906497"/>
    <lineage>
        <taxon>Bacteria</taxon>
        <taxon>Bacillati</taxon>
        <taxon>Actinomycetota</taxon>
        <taxon>Actinomycetes</taxon>
        <taxon>Micromonosporales</taxon>
        <taxon>Micromonosporaceae</taxon>
        <taxon>Paractinoplanes</taxon>
    </lineage>
</organism>
<dbReference type="EMBL" id="JAMQOL010000017">
    <property type="protein sequence ID" value="MCM4078867.1"/>
    <property type="molecule type" value="Genomic_DNA"/>
</dbReference>
<dbReference type="InterPro" id="IPR037883">
    <property type="entry name" value="Knr4/Smi1-like_sf"/>
</dbReference>
<evidence type="ECO:0000313" key="2">
    <source>
        <dbReference type="Proteomes" id="UP001523216"/>
    </source>
</evidence>
<gene>
    <name evidence="1" type="ORF">LXN57_14945</name>
</gene>